<dbReference type="Proteomes" id="UP000000739">
    <property type="component" value="Chromosome"/>
</dbReference>
<evidence type="ECO:0000259" key="3">
    <source>
        <dbReference type="PROSITE" id="PS50110"/>
    </source>
</evidence>
<dbReference type="AlphaFoldDB" id="B8FBF3"/>
<dbReference type="PANTHER" id="PTHR44591">
    <property type="entry name" value="STRESS RESPONSE REGULATOR PROTEIN 1"/>
    <property type="match status" value="1"/>
</dbReference>
<dbReference type="GO" id="GO:0000160">
    <property type="term" value="P:phosphorelay signal transduction system"/>
    <property type="evidence" value="ECO:0007669"/>
    <property type="project" value="InterPro"/>
</dbReference>
<evidence type="ECO:0000256" key="2">
    <source>
        <dbReference type="PROSITE-ProRule" id="PRU00169"/>
    </source>
</evidence>
<evidence type="ECO:0000256" key="1">
    <source>
        <dbReference type="ARBA" id="ARBA00022553"/>
    </source>
</evidence>
<gene>
    <name evidence="4" type="ordered locus">Dalk_2907</name>
</gene>
<organism evidence="4 5">
    <name type="scientific">Desulfatibacillum aliphaticivorans</name>
    <dbReference type="NCBI Taxonomy" id="218208"/>
    <lineage>
        <taxon>Bacteria</taxon>
        <taxon>Pseudomonadati</taxon>
        <taxon>Thermodesulfobacteriota</taxon>
        <taxon>Desulfobacteria</taxon>
        <taxon>Desulfobacterales</taxon>
        <taxon>Desulfatibacillaceae</taxon>
        <taxon>Desulfatibacillum</taxon>
    </lineage>
</organism>
<feature type="modified residue" description="4-aspartylphosphate" evidence="2">
    <location>
        <position position="54"/>
    </location>
</feature>
<dbReference type="EMBL" id="CP001322">
    <property type="protein sequence ID" value="ACL04597.1"/>
    <property type="molecule type" value="Genomic_DNA"/>
</dbReference>
<dbReference type="InterPro" id="IPR011006">
    <property type="entry name" value="CheY-like_superfamily"/>
</dbReference>
<proteinExistence type="predicted"/>
<keyword evidence="1 2" id="KW-0597">Phosphoprotein</keyword>
<reference evidence="4 5" key="1">
    <citation type="journal article" date="2012" name="Environ. Microbiol.">
        <title>The genome sequence of Desulfatibacillum alkenivorans AK-01: a blueprint for anaerobic alkane oxidation.</title>
        <authorList>
            <person name="Callaghan A.V."/>
            <person name="Morris B.E."/>
            <person name="Pereira I.A."/>
            <person name="McInerney M.J."/>
            <person name="Austin R.N."/>
            <person name="Groves J.T."/>
            <person name="Kukor J.J."/>
            <person name="Suflita J.M."/>
            <person name="Young L.Y."/>
            <person name="Zylstra G.J."/>
            <person name="Wawrik B."/>
        </authorList>
    </citation>
    <scope>NUCLEOTIDE SEQUENCE [LARGE SCALE GENOMIC DNA]</scope>
    <source>
        <strain evidence="4 5">AK-01</strain>
    </source>
</reference>
<dbReference type="PROSITE" id="PS50110">
    <property type="entry name" value="RESPONSE_REGULATORY"/>
    <property type="match status" value="1"/>
</dbReference>
<feature type="domain" description="Response regulatory" evidence="3">
    <location>
        <begin position="4"/>
        <end position="121"/>
    </location>
</feature>
<dbReference type="PANTHER" id="PTHR44591:SF23">
    <property type="entry name" value="CHEY SUBFAMILY"/>
    <property type="match status" value="1"/>
</dbReference>
<dbReference type="InterPro" id="IPR001789">
    <property type="entry name" value="Sig_transdc_resp-reg_receiver"/>
</dbReference>
<dbReference type="Pfam" id="PF00072">
    <property type="entry name" value="Response_reg"/>
    <property type="match status" value="1"/>
</dbReference>
<evidence type="ECO:0000313" key="5">
    <source>
        <dbReference type="Proteomes" id="UP000000739"/>
    </source>
</evidence>
<dbReference type="Gene3D" id="3.40.50.2300">
    <property type="match status" value="1"/>
</dbReference>
<name>B8FBF3_DESAL</name>
<evidence type="ECO:0000313" key="4">
    <source>
        <dbReference type="EMBL" id="ACL04597.1"/>
    </source>
</evidence>
<keyword evidence="5" id="KW-1185">Reference proteome</keyword>
<dbReference type="SMART" id="SM00448">
    <property type="entry name" value="REC"/>
    <property type="match status" value="1"/>
</dbReference>
<dbReference type="HOGENOM" id="CLU_000445_69_17_7"/>
<dbReference type="RefSeq" id="WP_015947666.1">
    <property type="nucleotide sequence ID" value="NC_011768.1"/>
</dbReference>
<sequence length="129" mass="14356">MEKKVLVVEDSETNRVLLHDLLEKVCYCSVSVAVNGKQGLEIAQADLPDLILMDLGLPVLDGMEATKILKADAKTRSIPIIALTGFVSNEDEERMMDAGFDGFLPKPFDVRKLLDKVCLYLTARENLQF</sequence>
<dbReference type="InterPro" id="IPR050595">
    <property type="entry name" value="Bact_response_regulator"/>
</dbReference>
<dbReference type="SUPFAM" id="SSF52172">
    <property type="entry name" value="CheY-like"/>
    <property type="match status" value="1"/>
</dbReference>
<protein>
    <submittedName>
        <fullName evidence="4">Response regulator receiver domain protein (CheY-like)</fullName>
    </submittedName>
</protein>
<dbReference type="eggNOG" id="COG0745">
    <property type="taxonomic scope" value="Bacteria"/>
</dbReference>
<dbReference type="KEGG" id="dal:Dalk_2907"/>
<accession>B8FBF3</accession>